<gene>
    <name evidence="2" type="ORF">GCM10023331_03010</name>
</gene>
<accession>A0ABP9CYE8</accession>
<keyword evidence="3" id="KW-1185">Reference proteome</keyword>
<dbReference type="Proteomes" id="UP001500298">
    <property type="component" value="Unassembled WGS sequence"/>
</dbReference>
<dbReference type="Pfam" id="PF09345">
    <property type="entry name" value="SiaC"/>
    <property type="match status" value="1"/>
</dbReference>
<evidence type="ECO:0000313" key="2">
    <source>
        <dbReference type="EMBL" id="GAA4822036.1"/>
    </source>
</evidence>
<feature type="domain" description="SiaC family regulatory phosphoprotein" evidence="1">
    <location>
        <begin position="11"/>
        <end position="121"/>
    </location>
</feature>
<organism evidence="2 3">
    <name type="scientific">Algivirga pacifica</name>
    <dbReference type="NCBI Taxonomy" id="1162670"/>
    <lineage>
        <taxon>Bacteria</taxon>
        <taxon>Pseudomonadati</taxon>
        <taxon>Bacteroidota</taxon>
        <taxon>Cytophagia</taxon>
        <taxon>Cytophagales</taxon>
        <taxon>Flammeovirgaceae</taxon>
        <taxon>Algivirga</taxon>
    </lineage>
</organism>
<evidence type="ECO:0000259" key="1">
    <source>
        <dbReference type="Pfam" id="PF09345"/>
    </source>
</evidence>
<comment type="caution">
    <text evidence="2">The sequence shown here is derived from an EMBL/GenBank/DDBJ whole genome shotgun (WGS) entry which is preliminary data.</text>
</comment>
<dbReference type="InterPro" id="IPR018530">
    <property type="entry name" value="SiaC"/>
</dbReference>
<evidence type="ECO:0000313" key="3">
    <source>
        <dbReference type="Proteomes" id="UP001500298"/>
    </source>
</evidence>
<dbReference type="EMBL" id="BAABJX010000005">
    <property type="protein sequence ID" value="GAA4822036.1"/>
    <property type="molecule type" value="Genomic_DNA"/>
</dbReference>
<name>A0ABP9CYE8_9BACT</name>
<dbReference type="RefSeq" id="WP_345368650.1">
    <property type="nucleotide sequence ID" value="NZ_BAABJX010000005.1"/>
</dbReference>
<reference evidence="3" key="1">
    <citation type="journal article" date="2019" name="Int. J. Syst. Evol. Microbiol.">
        <title>The Global Catalogue of Microorganisms (GCM) 10K type strain sequencing project: providing services to taxonomists for standard genome sequencing and annotation.</title>
        <authorList>
            <consortium name="The Broad Institute Genomics Platform"/>
            <consortium name="The Broad Institute Genome Sequencing Center for Infectious Disease"/>
            <person name="Wu L."/>
            <person name="Ma J."/>
        </authorList>
    </citation>
    <scope>NUCLEOTIDE SEQUENCE [LARGE SCALE GENOMIC DNA]</scope>
    <source>
        <strain evidence="3">JCM 18326</strain>
    </source>
</reference>
<proteinExistence type="predicted"/>
<sequence>MKNLIIQENKQPYIPYINFDASTGKCIISGESYPENAFDFYASLTSWIKEYFDSGKETLQLTIDLSYFNTSTASAMIIFFETLKVFQDKGKQLLVEWEYEDIDGKEEGESFAMDTEIKMTVKEKKS</sequence>
<protein>
    <submittedName>
        <fullName evidence="2">DUF1987 domain-containing protein</fullName>
    </submittedName>
</protein>